<feature type="domain" description="MRB1590-like C-terminal" evidence="4">
    <location>
        <begin position="465"/>
        <end position="558"/>
    </location>
</feature>
<dbReference type="InterPro" id="IPR049069">
    <property type="entry name" value="MRB1590-like_C"/>
</dbReference>
<dbReference type="InterPro" id="IPR027417">
    <property type="entry name" value="P-loop_NTPase"/>
</dbReference>
<evidence type="ECO:0000313" key="5">
    <source>
        <dbReference type="EMBL" id="NYF99866.1"/>
    </source>
</evidence>
<proteinExistence type="predicted"/>
<dbReference type="PANTHER" id="PTHR38149:SF1">
    <property type="entry name" value="ATPASE"/>
    <property type="match status" value="1"/>
</dbReference>
<evidence type="ECO:0000256" key="1">
    <source>
        <dbReference type="SAM" id="MobiDB-lite"/>
    </source>
</evidence>
<accession>A0A852VU39</accession>
<dbReference type="AlphaFoldDB" id="A0A852VU39"/>
<evidence type="ECO:0000313" key="6">
    <source>
        <dbReference type="Proteomes" id="UP000549695"/>
    </source>
</evidence>
<dbReference type="PANTHER" id="PTHR38149">
    <property type="entry name" value="ATPASE"/>
    <property type="match status" value="1"/>
</dbReference>
<dbReference type="GeneID" id="98049994"/>
<dbReference type="RefSeq" id="WP_179759866.1">
    <property type="nucleotide sequence ID" value="NZ_BAAAJZ010000011.1"/>
</dbReference>
<protein>
    <submittedName>
        <fullName evidence="5">ABC-class ATPase</fullName>
    </submittedName>
</protein>
<sequence>MTPYDRPDAPRRRGDVAALGHRLQDLDGASYRSYKGLTGVWSGEDGYDLEIRTVQADPFAPPSRLRVTVPARTAGLPTGLYDGPVRARALAGFLARALRRALEGSTLRVDAGGQEVLDRSAARIRPDGTVVAELSVPLPGRGRRIDGRAAAAAVTVVLPRAVLGALRWETADTAAAQEFVETVEDAGALRDALAGRGLVGFVADGAVLPRLSGVDDRPLAGGVPFVSPPELRVTLDVPHRGTVTGMGVPEGVTLIVGGGYHGKSTLLRALESGVYDHVPGDGREFVVARADTVSVRAEDERSVQRVDVSAFVTGLPSGNPTDDFSTESASGSTSQAAATVEALEAGAGVLLIDEDTAATNAMIRDDRMRALIPAEPLVPFVERVRPLHRGHGVSTVLVMGGSGEYLDRADTVVLLQDYTASEVTGRAREIAGRADEAGDTAFPAFARREFDPRSVDASVRGRRRVTARGRGRLTFGADDIDLSAIAQLADPGQTTGVGCALAALDLRGVTLAQALDRLEEAVRREGPDAITRGAPVDVAVPRRHEVAAALNRLRPARVTHLHRNGQI</sequence>
<organism evidence="5 6">
    <name type="scientific">Pseudonocardia alni</name>
    <name type="common">Amycolata alni</name>
    <dbReference type="NCBI Taxonomy" id="33907"/>
    <lineage>
        <taxon>Bacteria</taxon>
        <taxon>Bacillati</taxon>
        <taxon>Actinomycetota</taxon>
        <taxon>Actinomycetes</taxon>
        <taxon>Pseudonocardiales</taxon>
        <taxon>Pseudonocardiaceae</taxon>
        <taxon>Pseudonocardia</taxon>
    </lineage>
</organism>
<feature type="region of interest" description="Disordered" evidence="1">
    <location>
        <begin position="314"/>
        <end position="333"/>
    </location>
</feature>
<evidence type="ECO:0000259" key="4">
    <source>
        <dbReference type="Pfam" id="PF21117"/>
    </source>
</evidence>
<dbReference type="Pfam" id="PF20446">
    <property type="entry name" value="ABC_N"/>
    <property type="match status" value="1"/>
</dbReference>
<dbReference type="Pfam" id="PF09818">
    <property type="entry name" value="ABC_ATPase"/>
    <property type="match status" value="1"/>
</dbReference>
<feature type="domain" description="ATPase of the ABC class N-terminal" evidence="3">
    <location>
        <begin position="18"/>
        <end position="165"/>
    </location>
</feature>
<dbReference type="Proteomes" id="UP000549695">
    <property type="component" value="Unassembled WGS sequence"/>
</dbReference>
<evidence type="ECO:0000259" key="2">
    <source>
        <dbReference type="Pfam" id="PF09818"/>
    </source>
</evidence>
<keyword evidence="6" id="KW-1185">Reference proteome</keyword>
<reference evidence="5 6" key="1">
    <citation type="submission" date="2020-07" db="EMBL/GenBank/DDBJ databases">
        <title>Sequencing the genomes of 1000 actinobacteria strains.</title>
        <authorList>
            <person name="Klenk H.-P."/>
        </authorList>
    </citation>
    <scope>NUCLEOTIDE SEQUENCE [LARGE SCALE GENOMIC DNA]</scope>
    <source>
        <strain evidence="5 6">DSM 44749</strain>
    </source>
</reference>
<evidence type="ECO:0000259" key="3">
    <source>
        <dbReference type="Pfam" id="PF20446"/>
    </source>
</evidence>
<dbReference type="EMBL" id="JACCCZ010000001">
    <property type="protein sequence ID" value="NYF99866.1"/>
    <property type="molecule type" value="Genomic_DNA"/>
</dbReference>
<dbReference type="InterPro" id="IPR046833">
    <property type="entry name" value="ABC_N"/>
</dbReference>
<dbReference type="SUPFAM" id="SSF52540">
    <property type="entry name" value="P-loop containing nucleoside triphosphate hydrolases"/>
    <property type="match status" value="1"/>
</dbReference>
<comment type="caution">
    <text evidence="5">The sequence shown here is derived from an EMBL/GenBank/DDBJ whole genome shotgun (WGS) entry which is preliminary data.</text>
</comment>
<dbReference type="Pfam" id="PF21117">
    <property type="entry name" value="MRB1590_C"/>
    <property type="match status" value="1"/>
</dbReference>
<gene>
    <name evidence="5" type="ORF">HDA37_000152</name>
</gene>
<name>A0A852VU39_PSEA5</name>
<dbReference type="InterPro" id="IPR019195">
    <property type="entry name" value="ABC_ATPase_put"/>
</dbReference>
<feature type="domain" description="ATPase of the ABC class C-terminal" evidence="2">
    <location>
        <begin position="174"/>
        <end position="436"/>
    </location>
</feature>
<dbReference type="InterPro" id="IPR046834">
    <property type="entry name" value="ABC_ATPase_C"/>
</dbReference>